<dbReference type="GO" id="GO:0006279">
    <property type="term" value="P:premeiotic DNA replication"/>
    <property type="evidence" value="ECO:0007669"/>
    <property type="project" value="UniProtKB-ARBA"/>
</dbReference>
<dbReference type="GO" id="GO:1902975">
    <property type="term" value="P:mitotic DNA replication initiation"/>
    <property type="evidence" value="ECO:0007669"/>
    <property type="project" value="TreeGrafter"/>
</dbReference>
<dbReference type="GO" id="GO:0000727">
    <property type="term" value="P:double-strand break repair via break-induced replication"/>
    <property type="evidence" value="ECO:0007669"/>
    <property type="project" value="TreeGrafter"/>
</dbReference>
<keyword evidence="3 11" id="KW-0235">DNA replication</keyword>
<feature type="compositionally biased region" description="Polar residues" evidence="12">
    <location>
        <begin position="1"/>
        <end position="10"/>
    </location>
</feature>
<evidence type="ECO:0000256" key="7">
    <source>
        <dbReference type="ARBA" id="ARBA00022840"/>
    </source>
</evidence>
<dbReference type="AlphaFoldDB" id="A0AAD5TDE6"/>
<dbReference type="GO" id="GO:0031261">
    <property type="term" value="C:DNA replication preinitiation complex"/>
    <property type="evidence" value="ECO:0007669"/>
    <property type="project" value="UniProtKB-ARBA"/>
</dbReference>
<dbReference type="PANTHER" id="PTHR11630:SF66">
    <property type="entry name" value="DNA REPLICATION LICENSING FACTOR MCM4"/>
    <property type="match status" value="1"/>
</dbReference>
<dbReference type="InterPro" id="IPR001208">
    <property type="entry name" value="MCM_dom"/>
</dbReference>
<evidence type="ECO:0000256" key="9">
    <source>
        <dbReference type="ARBA" id="ARBA00023242"/>
    </source>
</evidence>
<dbReference type="InterPro" id="IPR008047">
    <property type="entry name" value="MCM_4"/>
</dbReference>
<dbReference type="PRINTS" id="PR01660">
    <property type="entry name" value="MCMPROTEIN4"/>
</dbReference>
<keyword evidence="5 11" id="KW-0378">Hydrolase</keyword>
<organism evidence="14 15">
    <name type="scientific">Geranomyces variabilis</name>
    <dbReference type="NCBI Taxonomy" id="109894"/>
    <lineage>
        <taxon>Eukaryota</taxon>
        <taxon>Fungi</taxon>
        <taxon>Fungi incertae sedis</taxon>
        <taxon>Chytridiomycota</taxon>
        <taxon>Chytridiomycota incertae sedis</taxon>
        <taxon>Chytridiomycetes</taxon>
        <taxon>Spizellomycetales</taxon>
        <taxon>Powellomycetaceae</taxon>
        <taxon>Geranomyces</taxon>
    </lineage>
</organism>
<dbReference type="InterPro" id="IPR012340">
    <property type="entry name" value="NA-bd_OB-fold"/>
</dbReference>
<feature type="compositionally biased region" description="Polar residues" evidence="12">
    <location>
        <begin position="24"/>
        <end position="43"/>
    </location>
</feature>
<evidence type="ECO:0000256" key="4">
    <source>
        <dbReference type="ARBA" id="ARBA00022741"/>
    </source>
</evidence>
<comment type="similarity">
    <text evidence="2 10">Belongs to the MCM family.</text>
</comment>
<dbReference type="InterPro" id="IPR033762">
    <property type="entry name" value="MCM_OB"/>
</dbReference>
<feature type="domain" description="MCM C-terminal AAA(+) ATPase" evidence="13">
    <location>
        <begin position="558"/>
        <end position="767"/>
    </location>
</feature>
<comment type="function">
    <text evidence="11">Acts as component of the MCM2-7 complex (MCM complex) which is the replicative helicase essential for 'once per cell cycle' DNA replication initiation and elongation in eukaryotic cells. The active ATPase sites in the MCM2-7 ring are formed through the interaction surfaces of two neighboring subunits such that a critical structure of a conserved arginine finger motif is provided in trans relative to the ATP-binding site of the Walker A box of the adjacent subunit. The six ATPase active sites, however, are likely to contribute differentially to the complex helicase activity.</text>
</comment>
<sequence>MSSPRSNPSTPRKAARRRDPLTALSGQPRTNIESQGTASNFGESPSSPLKNASSSLPQTLSLEQHSDAENVTPLGGNTPGKAAGAASPLFEPGAFSSSPVRGRDQAPISSDEILPPTSPVGRIQRPVDDQIGHPLDYPLSSDPLVAPERRAGNSTDQLHSEFPGAHSSSALPRSSQSTPRHRRGDVSGNRLFERFRNNPSSQADGPLRRNLMEELGNLSSVADPSSDPAAIRTVIWGTTINIAESMQMFRDFLLNFTHADDVNVAEEEGPRPFYPALLRQLKLSEQLSMNLDCQNLRDYPAAVKLYHQLQRYPQEIIPLMDHTLTEFFLEIFEDVQIPDGASMRVRPFNLARSVNLRQLNPSDIDQLVTVKGILIRASPLIPDLKQAFFRCHVCDHTEVVDSDRGRVAEPTRCPREACKSLNSMQLVHNRCVFSDKQICRLQETPDETPDGQTPHTVSMCVYDDLVDVTKAGDRVEITGIFRGVPVRVNPRRRAIKALFKTYVDIVHIKRTDARRLGVDASIHAENEYRVEFEEGDRITGPDPMEEQRLAELAERPDLYELLSRSIAPSIFGMDDVKKGVLLQLFGGANKFQRNKPGTPRIRGDVNILLVGDPGVSKSQLLSYVHKVAPRGVYTSGKGSSAVGLTAYVTRDPDSKQLVLESGALVLSDGGICCIDEFDKMSDYTRSVLHEVMEQQTISVAKAGIITTLNARTSILACANPINSKFDEKLPVVENVNLPPPLLSRFDLTYLILDKPNERDDRRLAQHLVGFYLAADAREVVDAAQVDEFVPVEMFTKYVNHARATCNPLISEDAGEALVDFYVQLRNMGKDGGSRTVTFTTRQLESMIRLAEAHARMRLSQSVERSDVEEAHRLVVTALQTAAVDPKTGLIDLDLVNTGISSRSRHLHADKRAALRDMLAASPTATTKWIEAYRAFNDQSDEHVSESAFNRLLDDLADEGALIVTGRTNADRVIRKAAGA</sequence>
<keyword evidence="7 10" id="KW-0067">ATP-binding</keyword>
<reference evidence="14" key="1">
    <citation type="submission" date="2020-05" db="EMBL/GenBank/DDBJ databases">
        <title>Phylogenomic resolution of chytrid fungi.</title>
        <authorList>
            <person name="Stajich J.E."/>
            <person name="Amses K."/>
            <person name="Simmons R."/>
            <person name="Seto K."/>
            <person name="Myers J."/>
            <person name="Bonds A."/>
            <person name="Quandt C.A."/>
            <person name="Barry K."/>
            <person name="Liu P."/>
            <person name="Grigoriev I."/>
            <person name="Longcore J.E."/>
            <person name="James T.Y."/>
        </authorList>
    </citation>
    <scope>NUCLEOTIDE SEQUENCE</scope>
    <source>
        <strain evidence="14">JEL0379</strain>
    </source>
</reference>
<dbReference type="Gene3D" id="3.30.1640.10">
    <property type="entry name" value="mini-chromosome maintenance (MCM) complex, chain A, domain 1"/>
    <property type="match status" value="1"/>
</dbReference>
<dbReference type="PRINTS" id="PR01657">
    <property type="entry name" value="MCMFAMILY"/>
</dbReference>
<keyword evidence="6 11" id="KW-0347">Helicase</keyword>
<dbReference type="InterPro" id="IPR031327">
    <property type="entry name" value="MCM"/>
</dbReference>
<dbReference type="GO" id="GO:0005656">
    <property type="term" value="C:nuclear pre-replicative complex"/>
    <property type="evidence" value="ECO:0007669"/>
    <property type="project" value="UniProtKB-ARBA"/>
</dbReference>
<dbReference type="Pfam" id="PF21128">
    <property type="entry name" value="WHD_MCM4"/>
    <property type="match status" value="1"/>
</dbReference>
<evidence type="ECO:0000256" key="11">
    <source>
        <dbReference type="RuleBase" id="RU368062"/>
    </source>
</evidence>
<evidence type="ECO:0000256" key="6">
    <source>
        <dbReference type="ARBA" id="ARBA00022806"/>
    </source>
</evidence>
<evidence type="ECO:0000256" key="8">
    <source>
        <dbReference type="ARBA" id="ARBA00023125"/>
    </source>
</evidence>
<dbReference type="FunFam" id="2.20.28.10:FF:000003">
    <property type="entry name" value="DNA helicase"/>
    <property type="match status" value="1"/>
</dbReference>
<dbReference type="PROSITE" id="PS50051">
    <property type="entry name" value="MCM_2"/>
    <property type="match status" value="1"/>
</dbReference>
<comment type="subcellular location">
    <subcellularLocation>
        <location evidence="1">Nucleus</location>
    </subcellularLocation>
</comment>
<dbReference type="PANTHER" id="PTHR11630">
    <property type="entry name" value="DNA REPLICATION LICENSING FACTOR MCM FAMILY MEMBER"/>
    <property type="match status" value="1"/>
</dbReference>
<dbReference type="EMBL" id="JADGJQ010000115">
    <property type="protein sequence ID" value="KAJ3168773.1"/>
    <property type="molecule type" value="Genomic_DNA"/>
</dbReference>
<dbReference type="SUPFAM" id="SSF52540">
    <property type="entry name" value="P-loop containing nucleoside triphosphate hydrolases"/>
    <property type="match status" value="1"/>
</dbReference>
<keyword evidence="9 11" id="KW-0539">Nucleus</keyword>
<keyword evidence="15" id="KW-1185">Reference proteome</keyword>
<evidence type="ECO:0000256" key="5">
    <source>
        <dbReference type="ARBA" id="ARBA00022801"/>
    </source>
</evidence>
<dbReference type="SUPFAM" id="SSF50249">
    <property type="entry name" value="Nucleic acid-binding proteins"/>
    <property type="match status" value="1"/>
</dbReference>
<dbReference type="InterPro" id="IPR041562">
    <property type="entry name" value="MCM_lid"/>
</dbReference>
<keyword evidence="4 10" id="KW-0547">Nucleotide-binding</keyword>
<evidence type="ECO:0000256" key="10">
    <source>
        <dbReference type="RuleBase" id="RU004070"/>
    </source>
</evidence>
<dbReference type="Proteomes" id="UP001212152">
    <property type="component" value="Unassembled WGS sequence"/>
</dbReference>
<gene>
    <name evidence="14" type="ORF">HDU87_000932</name>
</gene>
<evidence type="ECO:0000313" key="14">
    <source>
        <dbReference type="EMBL" id="KAJ3168773.1"/>
    </source>
</evidence>
<dbReference type="SMART" id="SM00350">
    <property type="entry name" value="MCM"/>
    <property type="match status" value="1"/>
</dbReference>
<dbReference type="FunFam" id="3.40.50.300:FF:000217">
    <property type="entry name" value="DNA helicase"/>
    <property type="match status" value="1"/>
</dbReference>
<dbReference type="InterPro" id="IPR018525">
    <property type="entry name" value="MCM_CS"/>
</dbReference>
<feature type="compositionally biased region" description="Polar residues" evidence="12">
    <location>
        <begin position="166"/>
        <end position="178"/>
    </location>
</feature>
<dbReference type="GO" id="GO:0097373">
    <property type="term" value="C:MCM core complex"/>
    <property type="evidence" value="ECO:0007669"/>
    <property type="project" value="UniProtKB-ARBA"/>
</dbReference>
<comment type="subunit">
    <text evidence="11">Component of the MCM2-7 complex.</text>
</comment>
<accession>A0AAD5TDE6</accession>
<dbReference type="Pfam" id="PF14551">
    <property type="entry name" value="MCM_N"/>
    <property type="match status" value="1"/>
</dbReference>
<evidence type="ECO:0000313" key="15">
    <source>
        <dbReference type="Proteomes" id="UP001212152"/>
    </source>
</evidence>
<dbReference type="GO" id="GO:0005524">
    <property type="term" value="F:ATP binding"/>
    <property type="evidence" value="ECO:0007669"/>
    <property type="project" value="UniProtKB-UniRule"/>
</dbReference>
<dbReference type="GO" id="GO:0017116">
    <property type="term" value="F:single-stranded DNA helicase activity"/>
    <property type="evidence" value="ECO:0007669"/>
    <property type="project" value="TreeGrafter"/>
</dbReference>
<evidence type="ECO:0000259" key="13">
    <source>
        <dbReference type="PROSITE" id="PS50051"/>
    </source>
</evidence>
<evidence type="ECO:0000256" key="12">
    <source>
        <dbReference type="SAM" id="MobiDB-lite"/>
    </source>
</evidence>
<comment type="catalytic activity">
    <reaction evidence="11">
        <text>ATP + H2O = ADP + phosphate + H(+)</text>
        <dbReference type="Rhea" id="RHEA:13065"/>
        <dbReference type="ChEBI" id="CHEBI:15377"/>
        <dbReference type="ChEBI" id="CHEBI:15378"/>
        <dbReference type="ChEBI" id="CHEBI:30616"/>
        <dbReference type="ChEBI" id="CHEBI:43474"/>
        <dbReference type="ChEBI" id="CHEBI:456216"/>
        <dbReference type="EC" id="3.6.4.12"/>
    </reaction>
</comment>
<dbReference type="Gene3D" id="3.40.50.300">
    <property type="entry name" value="P-loop containing nucleotide triphosphate hydrolases"/>
    <property type="match status" value="1"/>
</dbReference>
<feature type="compositionally biased region" description="Low complexity" evidence="12">
    <location>
        <begin position="44"/>
        <end position="57"/>
    </location>
</feature>
<dbReference type="Pfam" id="PF17207">
    <property type="entry name" value="MCM_OB"/>
    <property type="match status" value="1"/>
</dbReference>
<dbReference type="GO" id="GO:0003697">
    <property type="term" value="F:single-stranded DNA binding"/>
    <property type="evidence" value="ECO:0007669"/>
    <property type="project" value="TreeGrafter"/>
</dbReference>
<dbReference type="InterPro" id="IPR027925">
    <property type="entry name" value="MCM_N"/>
</dbReference>
<feature type="region of interest" description="Disordered" evidence="12">
    <location>
        <begin position="1"/>
        <end position="206"/>
    </location>
</feature>
<protein>
    <recommendedName>
        <fullName evidence="11">DNA replication licensing factor MCM4</fullName>
        <ecNumber evidence="11">3.6.4.12</ecNumber>
    </recommendedName>
</protein>
<comment type="caution">
    <text evidence="14">The sequence shown here is derived from an EMBL/GenBank/DDBJ whole genome shotgun (WGS) entry which is preliminary data.</text>
</comment>
<dbReference type="GO" id="GO:0042555">
    <property type="term" value="C:MCM complex"/>
    <property type="evidence" value="ECO:0007669"/>
    <property type="project" value="UniProtKB-UniRule"/>
</dbReference>
<dbReference type="GO" id="GO:0006271">
    <property type="term" value="P:DNA strand elongation involved in DNA replication"/>
    <property type="evidence" value="ECO:0007669"/>
    <property type="project" value="TreeGrafter"/>
</dbReference>
<dbReference type="Gene3D" id="2.40.50.140">
    <property type="entry name" value="Nucleic acid-binding proteins"/>
    <property type="match status" value="1"/>
</dbReference>
<proteinExistence type="inferred from homology"/>
<dbReference type="Gene3D" id="2.20.28.10">
    <property type="match status" value="1"/>
</dbReference>
<dbReference type="EC" id="3.6.4.12" evidence="11"/>
<evidence type="ECO:0000256" key="1">
    <source>
        <dbReference type="ARBA" id="ARBA00004123"/>
    </source>
</evidence>
<evidence type="ECO:0000256" key="3">
    <source>
        <dbReference type="ARBA" id="ARBA00022705"/>
    </source>
</evidence>
<name>A0AAD5TDE6_9FUNG</name>
<dbReference type="Pfam" id="PF00493">
    <property type="entry name" value="MCM"/>
    <property type="match status" value="1"/>
</dbReference>
<dbReference type="InterPro" id="IPR027417">
    <property type="entry name" value="P-loop_NTPase"/>
</dbReference>
<dbReference type="GO" id="GO:0043596">
    <property type="term" value="C:nuclear replication fork"/>
    <property type="evidence" value="ECO:0007669"/>
    <property type="project" value="UniProtKB-ARBA"/>
</dbReference>
<dbReference type="PROSITE" id="PS00847">
    <property type="entry name" value="MCM_1"/>
    <property type="match status" value="1"/>
</dbReference>
<keyword evidence="8 10" id="KW-0238">DNA-binding</keyword>
<evidence type="ECO:0000256" key="2">
    <source>
        <dbReference type="ARBA" id="ARBA00008010"/>
    </source>
</evidence>
<dbReference type="GO" id="GO:0016787">
    <property type="term" value="F:hydrolase activity"/>
    <property type="evidence" value="ECO:0007669"/>
    <property type="project" value="UniProtKB-KW"/>
</dbReference>
<dbReference type="Pfam" id="PF17855">
    <property type="entry name" value="MCM_lid"/>
    <property type="match status" value="1"/>
</dbReference>